<evidence type="ECO:0000256" key="5">
    <source>
        <dbReference type="ARBA" id="ARBA00023002"/>
    </source>
</evidence>
<keyword evidence="4 6" id="KW-0274">FAD</keyword>
<evidence type="ECO:0000256" key="6">
    <source>
        <dbReference type="PIRSR" id="PIRSR000189-1"/>
    </source>
</evidence>
<evidence type="ECO:0000256" key="3">
    <source>
        <dbReference type="ARBA" id="ARBA00022630"/>
    </source>
</evidence>
<protein>
    <submittedName>
        <fullName evidence="9">FAD dependent oxidoreductase domain-containing protein</fullName>
    </submittedName>
</protein>
<dbReference type="InterPro" id="IPR006076">
    <property type="entry name" value="FAD-dep_OxRdtase"/>
</dbReference>
<evidence type="ECO:0000256" key="1">
    <source>
        <dbReference type="ARBA" id="ARBA00001974"/>
    </source>
</evidence>
<dbReference type="AlphaFoldDB" id="A0A914WRM7"/>
<dbReference type="PROSITE" id="PS00677">
    <property type="entry name" value="DAO"/>
    <property type="match status" value="1"/>
</dbReference>
<organism evidence="8 9">
    <name type="scientific">Plectus sambesii</name>
    <dbReference type="NCBI Taxonomy" id="2011161"/>
    <lineage>
        <taxon>Eukaryota</taxon>
        <taxon>Metazoa</taxon>
        <taxon>Ecdysozoa</taxon>
        <taxon>Nematoda</taxon>
        <taxon>Chromadorea</taxon>
        <taxon>Plectida</taxon>
        <taxon>Plectina</taxon>
        <taxon>Plectoidea</taxon>
        <taxon>Plectidae</taxon>
        <taxon>Plectus</taxon>
    </lineage>
</organism>
<dbReference type="InterPro" id="IPR006181">
    <property type="entry name" value="D-amino_acid_oxidase_CS"/>
</dbReference>
<dbReference type="WBParaSite" id="PSAMB.scaffold499size49231.g6390.t1">
    <property type="protein sequence ID" value="PSAMB.scaffold499size49231.g6390.t1"/>
    <property type="gene ID" value="PSAMB.scaffold499size49231.g6390"/>
</dbReference>
<feature type="binding site" evidence="6">
    <location>
        <begin position="41"/>
        <end position="42"/>
    </location>
    <ligand>
        <name>FAD</name>
        <dbReference type="ChEBI" id="CHEBI:57692"/>
    </ligand>
</feature>
<reference evidence="9" key="1">
    <citation type="submission" date="2022-11" db="UniProtKB">
        <authorList>
            <consortium name="WormBaseParasite"/>
        </authorList>
    </citation>
    <scope>IDENTIFICATION</scope>
</reference>
<evidence type="ECO:0000259" key="7">
    <source>
        <dbReference type="Pfam" id="PF01266"/>
    </source>
</evidence>
<feature type="binding site" evidence="6">
    <location>
        <position position="271"/>
    </location>
    <ligand>
        <name>D-dopa</name>
        <dbReference type="ChEBI" id="CHEBI:149689"/>
    </ligand>
</feature>
<name>A0A914WRM7_9BILA</name>
<dbReference type="SUPFAM" id="SSF51971">
    <property type="entry name" value="Nucleotide-binding domain"/>
    <property type="match status" value="1"/>
</dbReference>
<keyword evidence="8" id="KW-1185">Reference proteome</keyword>
<evidence type="ECO:0000256" key="2">
    <source>
        <dbReference type="ARBA" id="ARBA00006730"/>
    </source>
</evidence>
<proteinExistence type="inferred from homology"/>
<dbReference type="Gene3D" id="3.40.50.720">
    <property type="entry name" value="NAD(P)-binding Rossmann-like Domain"/>
    <property type="match status" value="1"/>
</dbReference>
<dbReference type="Pfam" id="PF01266">
    <property type="entry name" value="DAO"/>
    <property type="match status" value="1"/>
</dbReference>
<feature type="binding site" evidence="6">
    <location>
        <position position="177"/>
    </location>
    <ligand>
        <name>FAD</name>
        <dbReference type="ChEBI" id="CHEBI:57692"/>
    </ligand>
</feature>
<keyword evidence="5" id="KW-0560">Oxidoreductase</keyword>
<dbReference type="Gene3D" id="3.30.9.10">
    <property type="entry name" value="D-Amino Acid Oxidase, subunit A, domain 2"/>
    <property type="match status" value="1"/>
</dbReference>
<sequence length="323" mass="36399">MTKIGVIGTGIAGCSSALAILKRFPAANLTLFSDKPFRESTSYGPAGLFRLDHVENRKWARATFEHFTELHRTIGGAAGIQLMSGHILSDNLELMKSQDACMRDIVFNFRWLEEREFTQFASPSKYAIHFTSYTTEGRTYVPWLVKNLEEKGAKFEVRKIASFEELGDDFDFVINCTGYGARALTGDTGLTPNRGILFEVEAPWHKHFLYRDVTTFSIPMTKSVNVGTTKKPNSDDMNISQADRDDIWQRYLTLMPTLKGAKLINEWIGLRPDRKSVRLESEQRSTTNGNKFHVVHNYGHGANGFTMSWGCALDVAELVASHK</sequence>
<comment type="similarity">
    <text evidence="2">Belongs to the DAMOX/DASOX family.</text>
</comment>
<dbReference type="SUPFAM" id="SSF54373">
    <property type="entry name" value="FAD-linked reductases, C-terminal domain"/>
    <property type="match status" value="1"/>
</dbReference>
<dbReference type="GO" id="GO:0019478">
    <property type="term" value="P:D-amino acid catabolic process"/>
    <property type="evidence" value="ECO:0007669"/>
    <property type="project" value="TreeGrafter"/>
</dbReference>
<dbReference type="GO" id="GO:0003884">
    <property type="term" value="F:D-amino-acid oxidase activity"/>
    <property type="evidence" value="ECO:0007669"/>
    <property type="project" value="InterPro"/>
</dbReference>
<dbReference type="Proteomes" id="UP000887566">
    <property type="component" value="Unplaced"/>
</dbReference>
<accession>A0A914WRM7</accession>
<dbReference type="PANTHER" id="PTHR11530:SF28">
    <property type="entry name" value="D-ASPARTATE OXIDASE 1"/>
    <property type="match status" value="1"/>
</dbReference>
<dbReference type="GO" id="GO:0005737">
    <property type="term" value="C:cytoplasm"/>
    <property type="evidence" value="ECO:0007669"/>
    <property type="project" value="TreeGrafter"/>
</dbReference>
<evidence type="ECO:0000313" key="9">
    <source>
        <dbReference type="WBParaSite" id="PSAMB.scaffold499size49231.g6390.t1"/>
    </source>
</evidence>
<comment type="cofactor">
    <cofactor evidence="1 6">
        <name>FAD</name>
        <dbReference type="ChEBI" id="CHEBI:57692"/>
    </cofactor>
</comment>
<keyword evidence="3" id="KW-0285">Flavoprotein</keyword>
<feature type="binding site" evidence="6">
    <location>
        <begin position="46"/>
        <end position="48"/>
    </location>
    <ligand>
        <name>FAD</name>
        <dbReference type="ChEBI" id="CHEBI:57692"/>
    </ligand>
</feature>
<evidence type="ECO:0000313" key="8">
    <source>
        <dbReference type="Proteomes" id="UP000887566"/>
    </source>
</evidence>
<feature type="domain" description="FAD dependent oxidoreductase" evidence="7">
    <location>
        <begin position="4"/>
        <end position="318"/>
    </location>
</feature>
<dbReference type="PIRSF" id="PIRSF000189">
    <property type="entry name" value="D-aa_oxidase"/>
    <property type="match status" value="1"/>
</dbReference>
<dbReference type="PANTHER" id="PTHR11530">
    <property type="entry name" value="D-AMINO ACID OXIDASE"/>
    <property type="match status" value="1"/>
</dbReference>
<dbReference type="InterPro" id="IPR023209">
    <property type="entry name" value="DAO"/>
</dbReference>
<evidence type="ECO:0000256" key="4">
    <source>
        <dbReference type="ARBA" id="ARBA00022827"/>
    </source>
</evidence>
<dbReference type="GO" id="GO:0071949">
    <property type="term" value="F:FAD binding"/>
    <property type="evidence" value="ECO:0007669"/>
    <property type="project" value="InterPro"/>
</dbReference>